<dbReference type="InterPro" id="IPR045339">
    <property type="entry name" value="DUF6534"/>
</dbReference>
<evidence type="ECO:0000259" key="3">
    <source>
        <dbReference type="Pfam" id="PF20152"/>
    </source>
</evidence>
<feature type="transmembrane region" description="Helical" evidence="2">
    <location>
        <begin position="114"/>
        <end position="134"/>
    </location>
</feature>
<dbReference type="Pfam" id="PF20152">
    <property type="entry name" value="DUF6534"/>
    <property type="match status" value="1"/>
</dbReference>
<sequence>MNSSRPLLSRDTVLIDVVTGLSATYTIRCFELGFFVYLPNIKTWGMLSLGCGVLIDVFVAVTLCFYLQRLKAGYKTATTVITKLSIYAVSTGVVTSAVGLSILITYYFMPRNFIFMSLSFLLSKLYGISLLAALNTRRNIENNRTSLNRGSSERANADTLTAAPNRISRGSSARRFLGSSRRTTTLYESTAESQGGMLWRIPSMSPVPNFSMPLFEPVRYKDRGSSSTTLQDEPGSRFSAREFSAVMASSQEHDTLRESTVNIDVETAEPIPFPSFTQVSEAAQSISPGVSDVSALTSSDKLSALPPNMNSPNLNRSGRSPGHQSPRIFRQSMDPSRSWPNIATEAQGWSTGGRGMPRPNVSEVSIEQEARGAKSRSSLDSDRGSFSGVQSVRRAFRRLSRTSDPTAPSPAIRGSTGPDATDKEGVASDSASHSRSRAVSPIRILQQWSANLASRNHGGQHENEEPFIPIDPFHFNFRLVPSFLASLFGSSESKPEEPGHPLAVFYSAPDAESQPPQTPVGTCTQCLYPDCMHRLPTSTWSFFTDSLPRVIYLHLLLRLPSMYFSRVARIFEDAEVSRPDIQRMMEGCFGGASFYTDGPEDRNNRSRTATFGAATGNTGQPGRTDFAAQVDSGPQLPAYTFEEWPVPRVTPALRKFKHSWEDFIDSLLREWKTLNVVSALLLSAILTMFQVPDAAYDPVTRTAALLSLICAIMALSYGCMYIVRFGTMRSMYRASRWAEEARKTKTFIWWNVWVLLAMPAVWMSWSMILFVVSILSFVWRTGSIDDPHERDGLSPTGILGPRIAITTMFFIGMLYLIAIIRTLKSYGRVESIEERKGSRFYANHHRHHPRNNPSARPSGGVDDRREVDRGTVPSRRGRDAARGNNTVERTRGRSRSIRKGEDGDTKGTEKAPKETPIGLGLSGMDSVRGEMSSLVDLGSVRGLADNRKPA</sequence>
<keyword evidence="2" id="KW-0472">Membrane</keyword>
<dbReference type="EMBL" id="JAYKXP010000059">
    <property type="protein sequence ID" value="KAK7033927.1"/>
    <property type="molecule type" value="Genomic_DNA"/>
</dbReference>
<dbReference type="Proteomes" id="UP001383192">
    <property type="component" value="Unassembled WGS sequence"/>
</dbReference>
<evidence type="ECO:0000256" key="1">
    <source>
        <dbReference type="SAM" id="MobiDB-lite"/>
    </source>
</evidence>
<gene>
    <name evidence="4" type="ORF">VNI00_012551</name>
</gene>
<feature type="compositionally biased region" description="Basic and acidic residues" evidence="1">
    <location>
        <begin position="898"/>
        <end position="913"/>
    </location>
</feature>
<feature type="domain" description="DUF6534" evidence="3">
    <location>
        <begin position="53"/>
        <end position="138"/>
    </location>
</feature>
<keyword evidence="2" id="KW-1133">Transmembrane helix</keyword>
<organism evidence="4 5">
    <name type="scientific">Paramarasmius palmivorus</name>
    <dbReference type="NCBI Taxonomy" id="297713"/>
    <lineage>
        <taxon>Eukaryota</taxon>
        <taxon>Fungi</taxon>
        <taxon>Dikarya</taxon>
        <taxon>Basidiomycota</taxon>
        <taxon>Agaricomycotina</taxon>
        <taxon>Agaricomycetes</taxon>
        <taxon>Agaricomycetidae</taxon>
        <taxon>Agaricales</taxon>
        <taxon>Marasmiineae</taxon>
        <taxon>Marasmiaceae</taxon>
        <taxon>Paramarasmius</taxon>
    </lineage>
</organism>
<proteinExistence type="predicted"/>
<evidence type="ECO:0000313" key="4">
    <source>
        <dbReference type="EMBL" id="KAK7033927.1"/>
    </source>
</evidence>
<feature type="transmembrane region" description="Helical" evidence="2">
    <location>
        <begin position="12"/>
        <end position="38"/>
    </location>
</feature>
<feature type="region of interest" description="Disordered" evidence="1">
    <location>
        <begin position="840"/>
        <end position="926"/>
    </location>
</feature>
<feature type="transmembrane region" description="Helical" evidence="2">
    <location>
        <begin position="673"/>
        <end position="691"/>
    </location>
</feature>
<keyword evidence="5" id="KW-1185">Reference proteome</keyword>
<feature type="transmembrane region" description="Helical" evidence="2">
    <location>
        <begin position="703"/>
        <end position="726"/>
    </location>
</feature>
<evidence type="ECO:0000313" key="5">
    <source>
        <dbReference type="Proteomes" id="UP001383192"/>
    </source>
</evidence>
<protein>
    <recommendedName>
        <fullName evidence="3">DUF6534 domain-containing protein</fullName>
    </recommendedName>
</protein>
<feature type="transmembrane region" description="Helical" evidence="2">
    <location>
        <begin position="86"/>
        <end position="108"/>
    </location>
</feature>
<name>A0AAW0C704_9AGAR</name>
<accession>A0AAW0C704</accession>
<feature type="transmembrane region" description="Helical" evidence="2">
    <location>
        <begin position="44"/>
        <end position="66"/>
    </location>
</feature>
<feature type="compositionally biased region" description="Polar residues" evidence="1">
    <location>
        <begin position="308"/>
        <end position="318"/>
    </location>
</feature>
<evidence type="ECO:0000256" key="2">
    <source>
        <dbReference type="SAM" id="Phobius"/>
    </source>
</evidence>
<feature type="transmembrane region" description="Helical" evidence="2">
    <location>
        <begin position="799"/>
        <end position="820"/>
    </location>
</feature>
<feature type="transmembrane region" description="Helical" evidence="2">
    <location>
        <begin position="747"/>
        <end position="779"/>
    </location>
</feature>
<reference evidence="4 5" key="1">
    <citation type="submission" date="2024-01" db="EMBL/GenBank/DDBJ databases">
        <title>A draft genome for a cacao thread blight-causing isolate of Paramarasmius palmivorus.</title>
        <authorList>
            <person name="Baruah I.K."/>
            <person name="Bukari Y."/>
            <person name="Amoako-Attah I."/>
            <person name="Meinhardt L.W."/>
            <person name="Bailey B.A."/>
            <person name="Cohen S.P."/>
        </authorList>
    </citation>
    <scope>NUCLEOTIDE SEQUENCE [LARGE SCALE GENOMIC DNA]</scope>
    <source>
        <strain evidence="4 5">GH-12</strain>
    </source>
</reference>
<feature type="compositionally biased region" description="Low complexity" evidence="1">
    <location>
        <begin position="427"/>
        <end position="440"/>
    </location>
</feature>
<keyword evidence="2" id="KW-0812">Transmembrane</keyword>
<feature type="compositionally biased region" description="Basic and acidic residues" evidence="1">
    <location>
        <begin position="368"/>
        <end position="383"/>
    </location>
</feature>
<comment type="caution">
    <text evidence="4">The sequence shown here is derived from an EMBL/GenBank/DDBJ whole genome shotgun (WGS) entry which is preliminary data.</text>
</comment>
<feature type="region of interest" description="Disordered" evidence="1">
    <location>
        <begin position="300"/>
        <end position="440"/>
    </location>
</feature>
<dbReference type="AlphaFoldDB" id="A0AAW0C704"/>